<dbReference type="PANTHER" id="PTHR43236">
    <property type="entry name" value="ANTITOXIN HIGA1"/>
    <property type="match status" value="1"/>
</dbReference>
<feature type="domain" description="IrrE N-terminal-like" evidence="1">
    <location>
        <begin position="84"/>
        <end position="185"/>
    </location>
</feature>
<dbReference type="Gene3D" id="1.10.10.2910">
    <property type="match status" value="1"/>
</dbReference>
<dbReference type="EMBL" id="SSOB01000021">
    <property type="protein sequence ID" value="THF77063.1"/>
    <property type="molecule type" value="Genomic_DNA"/>
</dbReference>
<organism evidence="2 3">
    <name type="scientific">Cohnella fermenti</name>
    <dbReference type="NCBI Taxonomy" id="2565925"/>
    <lineage>
        <taxon>Bacteria</taxon>
        <taxon>Bacillati</taxon>
        <taxon>Bacillota</taxon>
        <taxon>Bacilli</taxon>
        <taxon>Bacillales</taxon>
        <taxon>Paenibacillaceae</taxon>
        <taxon>Cohnella</taxon>
    </lineage>
</organism>
<accession>A0A4S4BVN0</accession>
<dbReference type="RefSeq" id="WP_136371011.1">
    <property type="nucleotide sequence ID" value="NZ_SSOB01000021.1"/>
</dbReference>
<dbReference type="AlphaFoldDB" id="A0A4S4BVN0"/>
<reference evidence="2 3" key="1">
    <citation type="submission" date="2019-04" db="EMBL/GenBank/DDBJ databases">
        <title>Cohnella sp. nov. isolated from preserved vegetables.</title>
        <authorList>
            <person name="Lin S.-Y."/>
            <person name="Hung M.-H."/>
            <person name="Young C.-C."/>
        </authorList>
    </citation>
    <scope>NUCLEOTIDE SEQUENCE [LARGE SCALE GENOMIC DNA]</scope>
    <source>
        <strain evidence="2 3">CC-MHH1044</strain>
    </source>
</reference>
<evidence type="ECO:0000313" key="2">
    <source>
        <dbReference type="EMBL" id="THF77063.1"/>
    </source>
</evidence>
<protein>
    <submittedName>
        <fullName evidence="2">ImmA/IrrE family metallo-endopeptidase</fullName>
    </submittedName>
</protein>
<proteinExistence type="predicted"/>
<dbReference type="InterPro" id="IPR052345">
    <property type="entry name" value="Rad_response_metalloprotease"/>
</dbReference>
<evidence type="ECO:0000259" key="1">
    <source>
        <dbReference type="Pfam" id="PF06114"/>
    </source>
</evidence>
<dbReference type="PANTHER" id="PTHR43236:SF2">
    <property type="entry name" value="BLL0069 PROTEIN"/>
    <property type="match status" value="1"/>
</dbReference>
<dbReference type="InterPro" id="IPR010359">
    <property type="entry name" value="IrrE_HExxH"/>
</dbReference>
<evidence type="ECO:0000313" key="3">
    <source>
        <dbReference type="Proteomes" id="UP000310636"/>
    </source>
</evidence>
<comment type="caution">
    <text evidence="2">The sequence shown here is derived from an EMBL/GenBank/DDBJ whole genome shotgun (WGS) entry which is preliminary data.</text>
</comment>
<gene>
    <name evidence="2" type="ORF">E6C55_16980</name>
</gene>
<keyword evidence="3" id="KW-1185">Reference proteome</keyword>
<dbReference type="Pfam" id="PF06114">
    <property type="entry name" value="Peptidase_M78"/>
    <property type="match status" value="1"/>
</dbReference>
<name>A0A4S4BVN0_9BACL</name>
<dbReference type="OrthoDB" id="9816277at2"/>
<dbReference type="Proteomes" id="UP000310636">
    <property type="component" value="Unassembled WGS sequence"/>
</dbReference>
<sequence length="190" mass="22015">MYYSKETIAQIVDRVHLSLHDFDSSTFDLNPPFNAEAAIIAFGGQITAKHTDFTALNYSIGEVRPLQPYSEKRFEVSIPFDEYPPRKNFTLAHELGHVILHYQWADQNQWEKNCREIEVLQRNLSPNRIEYEANYFSAFFLMPENHIRSDVSRILADASMSSNLLIEQLAEKYNVSLKAMEIRLSQLGIL</sequence>